<dbReference type="InterPro" id="IPR025920">
    <property type="entry name" value="Lipase_bact_N"/>
</dbReference>
<proteinExistence type="predicted"/>
<dbReference type="NCBIfam" id="TIGR03502">
    <property type="entry name" value="lipase_Pla1_cef"/>
    <property type="match status" value="1"/>
</dbReference>
<dbReference type="InterPro" id="IPR007751">
    <property type="entry name" value="DUF676_lipase-like"/>
</dbReference>
<dbReference type="EMBL" id="CP013650">
    <property type="protein sequence ID" value="ALS98307.1"/>
    <property type="molecule type" value="Genomic_DNA"/>
</dbReference>
<dbReference type="OrthoDB" id="5477453at2"/>
<dbReference type="Pfam" id="PF12262">
    <property type="entry name" value="Lipase_bact_N"/>
    <property type="match status" value="1"/>
</dbReference>
<evidence type="ECO:0000313" key="4">
    <source>
        <dbReference type="Proteomes" id="UP000068447"/>
    </source>
</evidence>
<dbReference type="KEGG" id="lal:AT746_08625"/>
<protein>
    <submittedName>
        <fullName evidence="3">Lipase</fullName>
    </submittedName>
</protein>
<keyword evidence="4" id="KW-1185">Reference proteome</keyword>
<sequence length="855" mass="88392">MKKLIISATVAAALGLSGCGGEDTLNDVRNEANQDPAKPFARIVFDPASSDLNIPNDLLMIPNGSFFDFTLNTEGDATFDPSNPQHALSALDGWSTHHPFQIRVNMPDSVSLDSQSAGAGAIRLYEATQALEGDSATCQAIAAQAAAPGLPCELGEELTWGVDFITQVSDAEGGTISVVPLKPLKAAQGYMLVVTDELMDSEGRSVRGSNSWELARQNPETNPLGSAEQKQLQNILNFFMTLLGGEGFAREDVSYAAYFSTQSAGTVLSTVKQLQIGRFAQAFGAALAGGADQAAAMQAAAQFLPAIPVSEAAVPDAFSAVAPGVLGAQTWAQLGALGLDSCAGLAAGMSSANPQIAGTAQQVFGQLGAFCAASMKQGSITLPYYLSTTNPQGDWWRAACTNGAMLQALGQEQVASLIAQGQVGDNNLFCQQASQGQLVDLDLSVLGMDDPRHLTKVNPIPQAQSEQNIEVQITVPDPSFANMINAQLGQPAISKPDSGWPVVILQHGITSKKQDMLAVTGALSLAGFATVAIDHPLHASRGFEIGGQPVNASNGFGGSATDYLNLSSLLTARDNVRQSIADIMGLRLGLNAVVDTTGGTVDLDGSNVSFMGHSLGAITGTAAVALANNSLGGDLANFDGMYAMNAATLANPGGGIAGFLLESPAFAPLIKASLLSQALPEFQQALQQYMQANGIAEVTPELLTAFYPVFESQLSAEQLAEANATFSSFTFAAQTVIDAGDPNNYAAMLGASTPVHMLLVVGDGGEMNLPDQVVPVETSLPLSGGKPLAQQMGLPAVNSTTQGSGVVSFLEGTHSSILDPGPSAAATTEMQRQLATFMATMGTTILVTDTSVVAQ</sequence>
<evidence type="ECO:0000259" key="2">
    <source>
        <dbReference type="Pfam" id="PF12262"/>
    </source>
</evidence>
<dbReference type="Gene3D" id="3.40.50.1820">
    <property type="entry name" value="alpha/beta hydrolase"/>
    <property type="match status" value="1"/>
</dbReference>
<dbReference type="PROSITE" id="PS51257">
    <property type="entry name" value="PROKAR_LIPOPROTEIN"/>
    <property type="match status" value="1"/>
</dbReference>
<organism evidence="3 4">
    <name type="scientific">Lacimicrobium alkaliphilum</name>
    <dbReference type="NCBI Taxonomy" id="1526571"/>
    <lineage>
        <taxon>Bacteria</taxon>
        <taxon>Pseudomonadati</taxon>
        <taxon>Pseudomonadota</taxon>
        <taxon>Gammaproteobacteria</taxon>
        <taxon>Alteromonadales</taxon>
        <taxon>Alteromonadaceae</taxon>
        <taxon>Lacimicrobium</taxon>
    </lineage>
</organism>
<dbReference type="AlphaFoldDB" id="A0A0U2Z5Y6"/>
<feature type="domain" description="Bacterial virulence factor lipase N-terminal" evidence="2">
    <location>
        <begin position="78"/>
        <end position="273"/>
    </location>
</feature>
<dbReference type="Pfam" id="PF05057">
    <property type="entry name" value="DUF676"/>
    <property type="match status" value="1"/>
</dbReference>
<dbReference type="InterPro" id="IPR029058">
    <property type="entry name" value="AB_hydrolase_fold"/>
</dbReference>
<dbReference type="InterPro" id="IPR020009">
    <property type="entry name" value="VolA/Pla-1/cef"/>
</dbReference>
<dbReference type="Proteomes" id="UP000068447">
    <property type="component" value="Chromosome"/>
</dbReference>
<dbReference type="STRING" id="1526571.AT746_08625"/>
<evidence type="ECO:0000259" key="1">
    <source>
        <dbReference type="Pfam" id="PF05057"/>
    </source>
</evidence>
<feature type="domain" description="DUF676" evidence="1">
    <location>
        <begin position="575"/>
        <end position="656"/>
    </location>
</feature>
<gene>
    <name evidence="3" type="ORF">AT746_08625</name>
</gene>
<dbReference type="SUPFAM" id="SSF53474">
    <property type="entry name" value="alpha/beta-Hydrolases"/>
    <property type="match status" value="1"/>
</dbReference>
<name>A0A0U2Z5Y6_9ALTE</name>
<accession>A0A0U2Z5Y6</accession>
<evidence type="ECO:0000313" key="3">
    <source>
        <dbReference type="EMBL" id="ALS98307.1"/>
    </source>
</evidence>
<dbReference type="RefSeq" id="WP_062479198.1">
    <property type="nucleotide sequence ID" value="NZ_CP013650.1"/>
</dbReference>
<reference evidence="3 4" key="1">
    <citation type="submission" date="2015-12" db="EMBL/GenBank/DDBJ databases">
        <title>Complete genome of Lacimicrobium alkaliphilum KCTC 32984.</title>
        <authorList>
            <person name="Kim S.-G."/>
            <person name="Lee Y.-J."/>
        </authorList>
    </citation>
    <scope>NUCLEOTIDE SEQUENCE [LARGE SCALE GENOMIC DNA]</scope>
    <source>
        <strain evidence="3 4">YelD216</strain>
    </source>
</reference>